<feature type="transmembrane region" description="Helical" evidence="4">
    <location>
        <begin position="568"/>
        <end position="590"/>
    </location>
</feature>
<dbReference type="PROSITE" id="PS51720">
    <property type="entry name" value="G_AIG1"/>
    <property type="match status" value="2"/>
</dbReference>
<keyword evidence="3" id="KW-0342">GTP-binding</keyword>
<proteinExistence type="inferred from homology"/>
<dbReference type="InterPro" id="IPR027417">
    <property type="entry name" value="P-loop_NTPase"/>
</dbReference>
<evidence type="ECO:0000259" key="6">
    <source>
        <dbReference type="PROSITE" id="PS51720"/>
    </source>
</evidence>
<evidence type="ECO:0000256" key="5">
    <source>
        <dbReference type="SAM" id="SignalP"/>
    </source>
</evidence>
<name>L5M1T0_MYODS</name>
<keyword evidence="2" id="KW-0547">Nucleotide-binding</keyword>
<evidence type="ECO:0000256" key="1">
    <source>
        <dbReference type="ARBA" id="ARBA00008535"/>
    </source>
</evidence>
<comment type="similarity">
    <text evidence="1">Belongs to the TRAFAC class TrmE-Era-EngA-EngB-Septin-like GTPase superfamily. AIG1/Toc34/Toc159-like paraseptin GTPase family. IAN subfamily.</text>
</comment>
<evidence type="ECO:0000256" key="3">
    <source>
        <dbReference type="ARBA" id="ARBA00023134"/>
    </source>
</evidence>
<feature type="domain" description="AIG1-type G" evidence="6">
    <location>
        <begin position="310"/>
        <end position="513"/>
    </location>
</feature>
<dbReference type="InterPro" id="IPR006703">
    <property type="entry name" value="G_AIG1"/>
</dbReference>
<feature type="chain" id="PRO_5003970859" evidence="5">
    <location>
        <begin position="19"/>
        <end position="591"/>
    </location>
</feature>
<evidence type="ECO:0000256" key="2">
    <source>
        <dbReference type="ARBA" id="ARBA00022741"/>
    </source>
</evidence>
<dbReference type="eggNOG" id="ENOG502RB0C">
    <property type="taxonomic scope" value="Eukaryota"/>
</dbReference>
<dbReference type="PANTHER" id="PTHR10903">
    <property type="entry name" value="GTPASE, IMAP FAMILY MEMBER-RELATED"/>
    <property type="match status" value="1"/>
</dbReference>
<sequence>MMKFMINMVTTIIVFATAKRMEGPKTSKHGNKAKGSREDNQIASPSSLRLILVGKSGCGKSATGNSILCQTKFESKLGAQTVTRRCQVATGTWNGRNIWVVDTPSIFEAKAKDQEMYKDIADCYLLSAPGPHVFLLVTQLGRFTAQDMVAVRRVKEVFGIGAMRHVVVIFTHKEDLGDGSLYDYVVNTDNHSLRSLIQECGRRYCGFNNRATEEEQREQLEQLMAVVESLERNHKDPYYTNDLYLDILELNKGRDDITQEEYRCYLAKVKAHFEEQKRHWVSKKRMEGLPKSKYGTMAKGCVEDNRIESSSSLRLVLVGKSGCGKSATGNSILCQTKFESKLGAQTVTRRCQVATGMWNGKNILVVDTPSIFETKAKNQEMYKDIGDCYLLSVPGPQVLLLVTQLGRFTAQDTVAVRRVKEVFGIGAMRYVVVLFTHKEDLGDGSLDEYVVNTDNRSLRSLIQECGRRYCGFNNRATGEEQREQLEQLMAVVESLEREHQGAYYTNELYLDAQMFKEGRISTPGEEPRWFLAKVKAYVEKQERILKETQSPWVFKVLLRVRKWMRNNIGLSAFLVICIFIFVVLLIKLCIP</sequence>
<accession>L5M1T0</accession>
<evidence type="ECO:0000313" key="7">
    <source>
        <dbReference type="EMBL" id="ELK32230.1"/>
    </source>
</evidence>
<dbReference type="Proteomes" id="UP000010556">
    <property type="component" value="Unassembled WGS sequence"/>
</dbReference>
<gene>
    <name evidence="7" type="ORF">MDA_GLEAN10002996</name>
</gene>
<evidence type="ECO:0000313" key="8">
    <source>
        <dbReference type="Proteomes" id="UP000010556"/>
    </source>
</evidence>
<protein>
    <submittedName>
        <fullName evidence="7">GTPase IMAP family member 5</fullName>
    </submittedName>
</protein>
<keyword evidence="4" id="KW-0812">Transmembrane</keyword>
<feature type="domain" description="AIG1-type G" evidence="6">
    <location>
        <begin position="45"/>
        <end position="248"/>
    </location>
</feature>
<dbReference type="FunFam" id="3.40.50.300:FF:000366">
    <property type="entry name" value="GTPase, IMAP family member 2"/>
    <property type="match status" value="2"/>
</dbReference>
<dbReference type="GO" id="GO:0005525">
    <property type="term" value="F:GTP binding"/>
    <property type="evidence" value="ECO:0007669"/>
    <property type="project" value="UniProtKB-KW"/>
</dbReference>
<keyword evidence="4" id="KW-0472">Membrane</keyword>
<dbReference type="InterPro" id="IPR045058">
    <property type="entry name" value="GIMA/IAN/Toc"/>
</dbReference>
<keyword evidence="8" id="KW-1185">Reference proteome</keyword>
<keyword evidence="4" id="KW-1133">Transmembrane helix</keyword>
<reference evidence="8" key="1">
    <citation type="journal article" date="2013" name="Science">
        <title>Comparative analysis of bat genomes provides insight into the evolution of flight and immunity.</title>
        <authorList>
            <person name="Zhang G."/>
            <person name="Cowled C."/>
            <person name="Shi Z."/>
            <person name="Huang Z."/>
            <person name="Bishop-Lilly K.A."/>
            <person name="Fang X."/>
            <person name="Wynne J.W."/>
            <person name="Xiong Z."/>
            <person name="Baker M.L."/>
            <person name="Zhao W."/>
            <person name="Tachedjian M."/>
            <person name="Zhu Y."/>
            <person name="Zhou P."/>
            <person name="Jiang X."/>
            <person name="Ng J."/>
            <person name="Yang L."/>
            <person name="Wu L."/>
            <person name="Xiao J."/>
            <person name="Feng Y."/>
            <person name="Chen Y."/>
            <person name="Sun X."/>
            <person name="Zhang Y."/>
            <person name="Marsh G.A."/>
            <person name="Crameri G."/>
            <person name="Broder C.C."/>
            <person name="Frey K.G."/>
            <person name="Wang L.F."/>
            <person name="Wang J."/>
        </authorList>
    </citation>
    <scope>NUCLEOTIDE SEQUENCE [LARGE SCALE GENOMIC DNA]</scope>
</reference>
<dbReference type="Gene3D" id="3.40.50.300">
    <property type="entry name" value="P-loop containing nucleotide triphosphate hydrolases"/>
    <property type="match status" value="2"/>
</dbReference>
<organism evidence="7 8">
    <name type="scientific">Myotis davidii</name>
    <name type="common">David's myotis</name>
    <dbReference type="NCBI Taxonomy" id="225400"/>
    <lineage>
        <taxon>Eukaryota</taxon>
        <taxon>Metazoa</taxon>
        <taxon>Chordata</taxon>
        <taxon>Craniata</taxon>
        <taxon>Vertebrata</taxon>
        <taxon>Euteleostomi</taxon>
        <taxon>Mammalia</taxon>
        <taxon>Eutheria</taxon>
        <taxon>Laurasiatheria</taxon>
        <taxon>Chiroptera</taxon>
        <taxon>Yangochiroptera</taxon>
        <taxon>Vespertilionidae</taxon>
        <taxon>Myotis</taxon>
    </lineage>
</organism>
<dbReference type="SUPFAM" id="SSF52540">
    <property type="entry name" value="P-loop containing nucleoside triphosphate hydrolases"/>
    <property type="match status" value="2"/>
</dbReference>
<keyword evidence="5" id="KW-0732">Signal</keyword>
<feature type="signal peptide" evidence="5">
    <location>
        <begin position="1"/>
        <end position="18"/>
    </location>
</feature>
<dbReference type="EMBL" id="KB105523">
    <property type="protein sequence ID" value="ELK32230.1"/>
    <property type="molecule type" value="Genomic_DNA"/>
</dbReference>
<evidence type="ECO:0000256" key="4">
    <source>
        <dbReference type="SAM" id="Phobius"/>
    </source>
</evidence>
<dbReference type="AlphaFoldDB" id="L5M1T0"/>
<dbReference type="CDD" id="cd01852">
    <property type="entry name" value="AIG1"/>
    <property type="match status" value="2"/>
</dbReference>
<dbReference type="Pfam" id="PF04548">
    <property type="entry name" value="AIG1"/>
    <property type="match status" value="2"/>
</dbReference>
<dbReference type="PANTHER" id="PTHR10903:SF69">
    <property type="entry name" value="GTPASE IMAP FAMILY MEMBER 5"/>
    <property type="match status" value="1"/>
</dbReference>